<sequence length="137" mass="15862">MDYTAYISPKCDFCNQFMSIVSEKQLTNINVVDVHKKQTPQGIHSVPTIIDSQGRMYIGKQCFNIINSLQESPISGVDSTNSFSFIDNERMTNQNNFSFIQEMTQGQQRQQETSRTDFMDKLIEKRNNEVPQPITRR</sequence>
<organism evidence="1">
    <name type="scientific">viral metagenome</name>
    <dbReference type="NCBI Taxonomy" id="1070528"/>
    <lineage>
        <taxon>unclassified sequences</taxon>
        <taxon>metagenomes</taxon>
        <taxon>organismal metagenomes</taxon>
    </lineage>
</organism>
<proteinExistence type="predicted"/>
<accession>A0A6C0F7X7</accession>
<name>A0A6C0F7X7_9ZZZZ</name>
<evidence type="ECO:0008006" key="2">
    <source>
        <dbReference type="Google" id="ProtNLM"/>
    </source>
</evidence>
<reference evidence="1" key="1">
    <citation type="journal article" date="2020" name="Nature">
        <title>Giant virus diversity and host interactions through global metagenomics.</title>
        <authorList>
            <person name="Schulz F."/>
            <person name="Roux S."/>
            <person name="Paez-Espino D."/>
            <person name="Jungbluth S."/>
            <person name="Walsh D.A."/>
            <person name="Denef V.J."/>
            <person name="McMahon K.D."/>
            <person name="Konstantinidis K.T."/>
            <person name="Eloe-Fadrosh E.A."/>
            <person name="Kyrpides N.C."/>
            <person name="Woyke T."/>
        </authorList>
    </citation>
    <scope>NUCLEOTIDE SEQUENCE</scope>
    <source>
        <strain evidence="1">GVMAG-S-ERX555967-131</strain>
    </source>
</reference>
<evidence type="ECO:0000313" key="1">
    <source>
        <dbReference type="EMBL" id="QHT37312.1"/>
    </source>
</evidence>
<protein>
    <recommendedName>
        <fullName evidence="2">Glutaredoxin domain-containing protein</fullName>
    </recommendedName>
</protein>
<dbReference type="AlphaFoldDB" id="A0A6C0F7X7"/>
<dbReference type="EMBL" id="MN738792">
    <property type="protein sequence ID" value="QHT37312.1"/>
    <property type="molecule type" value="Genomic_DNA"/>
</dbReference>